<dbReference type="NCBIfam" id="NF006045">
    <property type="entry name" value="PRK08190.1"/>
    <property type="match status" value="1"/>
</dbReference>
<dbReference type="PANTHER" id="PTHR43356:SF2">
    <property type="entry name" value="PHOSPHATE ACETYLTRANSFERASE"/>
    <property type="match status" value="1"/>
</dbReference>
<proteinExistence type="predicted"/>
<dbReference type="InterPro" id="IPR050500">
    <property type="entry name" value="Phos_Acetyltrans/Butyryltrans"/>
</dbReference>
<geneLocation type="plasmid" evidence="8">
    <name>pf1</name>
</geneLocation>
<dbReference type="GO" id="GO:0016746">
    <property type="term" value="F:acyltransferase activity"/>
    <property type="evidence" value="ECO:0007669"/>
    <property type="project" value="UniProtKB-KW"/>
</dbReference>
<name>A0A3G2UKQ3_SPHYA</name>
<organism evidence="7 8">
    <name type="scientific">Sphingobium yanoikuyae</name>
    <name type="common">Sphingomonas yanoikuyae</name>
    <dbReference type="NCBI Taxonomy" id="13690"/>
    <lineage>
        <taxon>Bacteria</taxon>
        <taxon>Pseudomonadati</taxon>
        <taxon>Pseudomonadota</taxon>
        <taxon>Alphaproteobacteria</taxon>
        <taxon>Sphingomonadales</taxon>
        <taxon>Sphingomonadaceae</taxon>
        <taxon>Sphingobium</taxon>
    </lineage>
</organism>
<dbReference type="Gene3D" id="3.10.129.10">
    <property type="entry name" value="Hotdog Thioesterase"/>
    <property type="match status" value="1"/>
</dbReference>
<feature type="domain" description="MaoC-like" evidence="6">
    <location>
        <begin position="60"/>
        <end position="156"/>
    </location>
</feature>
<dbReference type="FunFam" id="3.10.129.10:FF:000042">
    <property type="entry name" value="MaoC domain protein dehydratase"/>
    <property type="match status" value="1"/>
</dbReference>
<dbReference type="InterPro" id="IPR002539">
    <property type="entry name" value="MaoC-like_dom"/>
</dbReference>
<feature type="region of interest" description="Disordered" evidence="4">
    <location>
        <begin position="1"/>
        <end position="26"/>
    </location>
</feature>
<dbReference type="Gene3D" id="3.40.718.10">
    <property type="entry name" value="Isopropylmalate Dehydrogenase"/>
    <property type="match status" value="1"/>
</dbReference>
<feature type="compositionally biased region" description="Basic residues" evidence="4">
    <location>
        <begin position="1"/>
        <end position="10"/>
    </location>
</feature>
<keyword evidence="2" id="KW-0456">Lyase</keyword>
<evidence type="ECO:0000256" key="4">
    <source>
        <dbReference type="SAM" id="MobiDB-lite"/>
    </source>
</evidence>
<dbReference type="GO" id="GO:0016836">
    <property type="term" value="F:hydro-lyase activity"/>
    <property type="evidence" value="ECO:0007669"/>
    <property type="project" value="UniProtKB-ARBA"/>
</dbReference>
<evidence type="ECO:0000313" key="7">
    <source>
        <dbReference type="EMBL" id="AYO75740.1"/>
    </source>
</evidence>
<evidence type="ECO:0000256" key="3">
    <source>
        <dbReference type="ARBA" id="ARBA00023315"/>
    </source>
</evidence>
<dbReference type="AlphaFoldDB" id="A0A3G2UKQ3"/>
<protein>
    <submittedName>
        <fullName evidence="7">Bifunctional enoyl-CoA hydratase/phosphate acetyltransferase</fullName>
    </submittedName>
</protein>
<dbReference type="Proteomes" id="UP000280708">
    <property type="component" value="Plasmid pF1"/>
</dbReference>
<reference evidence="7 8" key="1">
    <citation type="submission" date="2018-10" db="EMBL/GenBank/DDBJ databases">
        <title>Characterization and genome analysis of a novel bacterium Sphingobium yanoikuyae SJTF8 capable of degrading PAHs.</title>
        <authorList>
            <person name="Yin C."/>
            <person name="Xiong W."/>
            <person name="Liang R."/>
        </authorList>
    </citation>
    <scope>NUCLEOTIDE SEQUENCE [LARGE SCALE GENOMIC DNA]</scope>
    <source>
        <strain evidence="7 8">SJTF8</strain>
        <plasmid evidence="8">pf1</plasmid>
    </source>
</reference>
<evidence type="ECO:0000259" key="6">
    <source>
        <dbReference type="Pfam" id="PF01575"/>
    </source>
</evidence>
<evidence type="ECO:0000256" key="1">
    <source>
        <dbReference type="ARBA" id="ARBA00022679"/>
    </source>
</evidence>
<keyword evidence="7" id="KW-0614">Plasmid</keyword>
<evidence type="ECO:0000313" key="8">
    <source>
        <dbReference type="Proteomes" id="UP000280708"/>
    </source>
</evidence>
<keyword evidence="3" id="KW-0012">Acyltransferase</keyword>
<gene>
    <name evidence="7" type="ORF">EBF16_01830</name>
</gene>
<dbReference type="EMBL" id="CP033227">
    <property type="protein sequence ID" value="AYO75740.1"/>
    <property type="molecule type" value="Genomic_DNA"/>
</dbReference>
<dbReference type="CDD" id="cd03449">
    <property type="entry name" value="R_hydratase"/>
    <property type="match status" value="1"/>
</dbReference>
<sequence length="521" mass="54508">MARHTFRRIRTPAIHGRSGQGLSDARRRAGQLCSGEVALDDTDTIENRTYGEIAIGDTASVTRTLSKKDIQVFALASGDVNPAHLDPEFAEGDFFRRVIAHGMWGGGLISAVLGTELPGPGTIYLSQSLRFKRPVGIGDVITASVTVREKHDDRHIILLDCRCENQHGETVIAGEAEVIAPTEKIRRPRVALPDIRLSDHDGYHRLIEAVAGNPALTAVAHPCSAAALAAAVEAAEAGLINPILVGPEARIRAAAKEAGKDISAYRLVATAHSHDSAAKAVGLIHSGEAVLLMKGSLHTDELMSAVVSRANGLRTERRISHAYVMDVPGHPEPLIITDAAINIAPNLEEKADIIRNAIDLAHVLGRKEPKVAILSAVETVNPAMPTTLDAAALCKMADRGQITGGLLDGPLAFDNAVSEAAAKEKGIVSRVAGKADILVVPDLEAGNMLAKQLTFLGGADAAGVVLGARVPIILTSRADSLRTRLASCAVAVLLSRAATKAAPGLPGTEETTEAQSGAAPA</sequence>
<dbReference type="InterPro" id="IPR002505">
    <property type="entry name" value="PTA_PTB"/>
</dbReference>
<dbReference type="NCBIfam" id="NF008852">
    <property type="entry name" value="PRK11890.1"/>
    <property type="match status" value="1"/>
</dbReference>
<evidence type="ECO:0000259" key="5">
    <source>
        <dbReference type="Pfam" id="PF01515"/>
    </source>
</evidence>
<evidence type="ECO:0000256" key="2">
    <source>
        <dbReference type="ARBA" id="ARBA00023239"/>
    </source>
</evidence>
<dbReference type="SUPFAM" id="SSF54637">
    <property type="entry name" value="Thioesterase/thiol ester dehydrase-isomerase"/>
    <property type="match status" value="1"/>
</dbReference>
<dbReference type="Pfam" id="PF01515">
    <property type="entry name" value="PTA_PTB"/>
    <property type="match status" value="1"/>
</dbReference>
<feature type="domain" description="Phosphate acetyl/butaryl transferase" evidence="5">
    <location>
        <begin position="274"/>
        <end position="491"/>
    </location>
</feature>
<dbReference type="PANTHER" id="PTHR43356">
    <property type="entry name" value="PHOSPHATE ACETYLTRANSFERASE"/>
    <property type="match status" value="1"/>
</dbReference>
<accession>A0A3G2UKQ3</accession>
<dbReference type="SUPFAM" id="SSF53659">
    <property type="entry name" value="Isocitrate/Isopropylmalate dehydrogenase-like"/>
    <property type="match status" value="1"/>
</dbReference>
<dbReference type="InterPro" id="IPR029069">
    <property type="entry name" value="HotDog_dom_sf"/>
</dbReference>
<feature type="region of interest" description="Disordered" evidence="4">
    <location>
        <begin position="502"/>
        <end position="521"/>
    </location>
</feature>
<keyword evidence="1 7" id="KW-0808">Transferase</keyword>
<dbReference type="Pfam" id="PF01575">
    <property type="entry name" value="MaoC_dehydratas"/>
    <property type="match status" value="1"/>
</dbReference>